<evidence type="ECO:0000313" key="4">
    <source>
        <dbReference type="Proteomes" id="UP001253545"/>
    </source>
</evidence>
<evidence type="ECO:0000256" key="2">
    <source>
        <dbReference type="SAM" id="Phobius"/>
    </source>
</evidence>
<dbReference type="RefSeq" id="WP_311369015.1">
    <property type="nucleotide sequence ID" value="NZ_JAVRHX010000003.1"/>
</dbReference>
<keyword evidence="4" id="KW-1185">Reference proteome</keyword>
<gene>
    <name evidence="3" type="ORF">RM552_11630</name>
</gene>
<keyword evidence="2" id="KW-0812">Transmembrane</keyword>
<name>A0ABU2ZS86_9ALTE</name>
<keyword evidence="1" id="KW-0175">Coiled coil</keyword>
<sequence>MNIKKQRDKLGFVGFYLTGLVVLVVFFIAGFWFADSLERATIEENKALKRSLANLRQAHQEAVSQLNTTQVELEVSQLTNEQTNNELSRRIENEQSLKEKISFYQRVLAPETTQDGFVVQRTEVVPTASENNYLVKMILLQHEDIKAVIRGQLDIVVSGSQDGRVSSINLSELENYSESALEFAFKYFQVLEINLTLPTNFKPEALEISTDVYKYKRKRGSYSTKITWSEAFSLPE</sequence>
<dbReference type="EMBL" id="JAVRHX010000003">
    <property type="protein sequence ID" value="MDT0595498.1"/>
    <property type="molecule type" value="Genomic_DNA"/>
</dbReference>
<feature type="transmembrane region" description="Helical" evidence="2">
    <location>
        <begin position="12"/>
        <end position="34"/>
    </location>
</feature>
<dbReference type="Proteomes" id="UP001253545">
    <property type="component" value="Unassembled WGS sequence"/>
</dbReference>
<evidence type="ECO:0000313" key="3">
    <source>
        <dbReference type="EMBL" id="MDT0595498.1"/>
    </source>
</evidence>
<dbReference type="InterPro" id="IPR046703">
    <property type="entry name" value="DUF6776"/>
</dbReference>
<dbReference type="Pfam" id="PF20567">
    <property type="entry name" value="DUF6776"/>
    <property type="match status" value="1"/>
</dbReference>
<protein>
    <submittedName>
        <fullName evidence="3">Uncharacterized protein</fullName>
    </submittedName>
</protein>
<organism evidence="3 4">
    <name type="scientific">Glaciecola petra</name>
    <dbReference type="NCBI Taxonomy" id="3075602"/>
    <lineage>
        <taxon>Bacteria</taxon>
        <taxon>Pseudomonadati</taxon>
        <taxon>Pseudomonadota</taxon>
        <taxon>Gammaproteobacteria</taxon>
        <taxon>Alteromonadales</taxon>
        <taxon>Alteromonadaceae</taxon>
        <taxon>Glaciecola</taxon>
    </lineage>
</organism>
<accession>A0ABU2ZS86</accession>
<evidence type="ECO:0000256" key="1">
    <source>
        <dbReference type="SAM" id="Coils"/>
    </source>
</evidence>
<keyword evidence="2" id="KW-0472">Membrane</keyword>
<comment type="caution">
    <text evidence="3">The sequence shown here is derived from an EMBL/GenBank/DDBJ whole genome shotgun (WGS) entry which is preliminary data.</text>
</comment>
<feature type="coiled-coil region" evidence="1">
    <location>
        <begin position="38"/>
        <end position="100"/>
    </location>
</feature>
<keyword evidence="2" id="KW-1133">Transmembrane helix</keyword>
<reference evidence="3 4" key="1">
    <citation type="submission" date="2023-09" db="EMBL/GenBank/DDBJ databases">
        <authorList>
            <person name="Rey-Velasco X."/>
        </authorList>
    </citation>
    <scope>NUCLEOTIDE SEQUENCE [LARGE SCALE GENOMIC DNA]</scope>
    <source>
        <strain evidence="3 4">P117</strain>
    </source>
</reference>
<proteinExistence type="predicted"/>